<name>E1REA2_METP4</name>
<dbReference type="GeneID" id="9743772"/>
<dbReference type="GO" id="GO:0005737">
    <property type="term" value="C:cytoplasm"/>
    <property type="evidence" value="ECO:0007669"/>
    <property type="project" value="TreeGrafter"/>
</dbReference>
<dbReference type="STRING" id="679926.Mpet_1305"/>
<dbReference type="KEGG" id="mpi:Mpet_1305"/>
<accession>E1REA2</accession>
<dbReference type="InterPro" id="IPR006680">
    <property type="entry name" value="Amidohydro-rel"/>
</dbReference>
<reference evidence="5 6" key="1">
    <citation type="journal article" date="2010" name="Stand. Genomic Sci.">
        <title>Complete genome sequence of Methanoplanus petrolearius type strain (SEBR 4847).</title>
        <authorList>
            <person name="Brambilla E."/>
            <person name="Djao O.D."/>
            <person name="Daligault H."/>
            <person name="Lapidus A."/>
            <person name="Lucas S."/>
            <person name="Hammon N."/>
            <person name="Nolan M."/>
            <person name="Tice H."/>
            <person name="Cheng J.F."/>
            <person name="Han C."/>
            <person name="Tapia R."/>
            <person name="Goodwin L."/>
            <person name="Pitluck S."/>
            <person name="Liolios K."/>
            <person name="Ivanova N."/>
            <person name="Mavromatis K."/>
            <person name="Mikhailova N."/>
            <person name="Pati A."/>
            <person name="Chen A."/>
            <person name="Palaniappan K."/>
            <person name="Land M."/>
            <person name="Hauser L."/>
            <person name="Chang Y.J."/>
            <person name="Jeffries C.D."/>
            <person name="Rohde M."/>
            <person name="Spring S."/>
            <person name="Sikorski J."/>
            <person name="Goker M."/>
            <person name="Woyke T."/>
            <person name="Bristow J."/>
            <person name="Eisen J.A."/>
            <person name="Markowitz V."/>
            <person name="Hugenholtz P."/>
            <person name="Kyrpides N.C."/>
            <person name="Klenk H.P."/>
        </authorList>
    </citation>
    <scope>NUCLEOTIDE SEQUENCE [LARGE SCALE GENOMIC DNA]</scope>
    <source>
        <strain evidence="6">DSM 11571 / OCM 486 / SEBR 4847</strain>
    </source>
</reference>
<organism evidence="5 6">
    <name type="scientific">Methanolacinia petrolearia (strain DSM 11571 / OCM 486 / SEBR 4847)</name>
    <name type="common">Methanoplanus petrolearius</name>
    <dbReference type="NCBI Taxonomy" id="679926"/>
    <lineage>
        <taxon>Archaea</taxon>
        <taxon>Methanobacteriati</taxon>
        <taxon>Methanobacteriota</taxon>
        <taxon>Stenosarchaea group</taxon>
        <taxon>Methanomicrobia</taxon>
        <taxon>Methanomicrobiales</taxon>
        <taxon>Methanomicrobiaceae</taxon>
        <taxon>Methanolacinia</taxon>
    </lineage>
</organism>
<feature type="domain" description="Amidohydrolase-related" evidence="4">
    <location>
        <begin position="49"/>
        <end position="363"/>
    </location>
</feature>
<evidence type="ECO:0000259" key="4">
    <source>
        <dbReference type="Pfam" id="PF01979"/>
    </source>
</evidence>
<dbReference type="EMBL" id="CP002117">
    <property type="protein sequence ID" value="ADN36065.1"/>
    <property type="molecule type" value="Genomic_DNA"/>
</dbReference>
<dbReference type="GO" id="GO:0004038">
    <property type="term" value="F:allantoinase activity"/>
    <property type="evidence" value="ECO:0007669"/>
    <property type="project" value="TreeGrafter"/>
</dbReference>
<evidence type="ECO:0000313" key="6">
    <source>
        <dbReference type="Proteomes" id="UP000006565"/>
    </source>
</evidence>
<dbReference type="InterPro" id="IPR002195">
    <property type="entry name" value="Dihydroorotase_CS"/>
</dbReference>
<dbReference type="InterPro" id="IPR032466">
    <property type="entry name" value="Metal_Hydrolase"/>
</dbReference>
<evidence type="ECO:0000256" key="1">
    <source>
        <dbReference type="ARBA" id="ARBA00001947"/>
    </source>
</evidence>
<dbReference type="HOGENOM" id="CLU_015572_1_1_2"/>
<evidence type="ECO:0000313" key="5">
    <source>
        <dbReference type="EMBL" id="ADN36065.1"/>
    </source>
</evidence>
<dbReference type="NCBIfam" id="TIGR00857">
    <property type="entry name" value="pyrC_multi"/>
    <property type="match status" value="1"/>
</dbReference>
<dbReference type="Gene3D" id="3.20.20.140">
    <property type="entry name" value="Metal-dependent hydrolases"/>
    <property type="match status" value="1"/>
</dbReference>
<dbReference type="GO" id="GO:0006145">
    <property type="term" value="P:purine nucleobase catabolic process"/>
    <property type="evidence" value="ECO:0007669"/>
    <property type="project" value="TreeGrafter"/>
</dbReference>
<dbReference type="InterPro" id="IPR011059">
    <property type="entry name" value="Metal-dep_hydrolase_composite"/>
</dbReference>
<dbReference type="PROSITE" id="PS00483">
    <property type="entry name" value="DIHYDROOROTASE_2"/>
    <property type="match status" value="1"/>
</dbReference>
<gene>
    <name evidence="5" type="ordered locus">Mpet_1305</name>
</gene>
<dbReference type="InterPro" id="IPR050138">
    <property type="entry name" value="DHOase/Allantoinase_Hydrolase"/>
</dbReference>
<dbReference type="Proteomes" id="UP000006565">
    <property type="component" value="Chromosome"/>
</dbReference>
<dbReference type="AlphaFoldDB" id="E1REA2"/>
<keyword evidence="3" id="KW-0378">Hydrolase</keyword>
<dbReference type="RefSeq" id="WP_013329242.1">
    <property type="nucleotide sequence ID" value="NC_014507.1"/>
</dbReference>
<dbReference type="OrthoDB" id="50279at2157"/>
<evidence type="ECO:0000256" key="2">
    <source>
        <dbReference type="ARBA" id="ARBA00022723"/>
    </source>
</evidence>
<dbReference type="SUPFAM" id="SSF51556">
    <property type="entry name" value="Metallo-dependent hydrolases"/>
    <property type="match status" value="1"/>
</dbReference>
<sequence>MSGYCDLILKNVSVPSGIVVDISIKDGIVVHSGSSGRAGEIIDCKGLCVLPGAIDMHVHMRGGKEQSSKETWETGTKSALAGGVTHVVDQPNCIPPVTDAFSFESRLAEAKEQAFCNFSINASVMEGADLPGMHRAGAAAFGEIFAAPSSYGEGVPEKFLRQAFREIEKIGGLATVHAETVTEGIDDSLSAHNRLRSPEGEALEVSKVIEIAPENLRLHFCHLSCPESVNLVSGKNTFEVMPHHLLLSTGMFDDLDTFAKVNPPVRDEETRHELWRYWDRIDVLASDHAPHTIADKSAEFSCAPSGIPGVGTMIPLFLALVYRKKISIQSLIDKTTVNPARILHMNCAGFEPGMRGDFTIYPKTAEIIDPERLHSLAGWTPYEGMEGVFPEKTILGGDVVYSDGEFFRGNPRWIPGDGYIE</sequence>
<dbReference type="PANTHER" id="PTHR43668">
    <property type="entry name" value="ALLANTOINASE"/>
    <property type="match status" value="1"/>
</dbReference>
<dbReference type="Pfam" id="PF01979">
    <property type="entry name" value="Amidohydro_1"/>
    <property type="match status" value="1"/>
</dbReference>
<dbReference type="SUPFAM" id="SSF51338">
    <property type="entry name" value="Composite domain of metallo-dependent hydrolases"/>
    <property type="match status" value="1"/>
</dbReference>
<comment type="cofactor">
    <cofactor evidence="1">
        <name>Zn(2+)</name>
        <dbReference type="ChEBI" id="CHEBI:29105"/>
    </cofactor>
</comment>
<keyword evidence="6" id="KW-1185">Reference proteome</keyword>
<dbReference type="GO" id="GO:0046872">
    <property type="term" value="F:metal ion binding"/>
    <property type="evidence" value="ECO:0007669"/>
    <property type="project" value="UniProtKB-KW"/>
</dbReference>
<protein>
    <submittedName>
        <fullName evidence="5">Dihydroorotase, multifunctional complex type</fullName>
    </submittedName>
</protein>
<dbReference type="eggNOG" id="arCOG00689">
    <property type="taxonomic scope" value="Archaea"/>
</dbReference>
<evidence type="ECO:0000256" key="3">
    <source>
        <dbReference type="ARBA" id="ARBA00022801"/>
    </source>
</evidence>
<dbReference type="PANTHER" id="PTHR43668:SF2">
    <property type="entry name" value="ALLANTOINASE"/>
    <property type="match status" value="1"/>
</dbReference>
<proteinExistence type="predicted"/>
<keyword evidence="2" id="KW-0479">Metal-binding</keyword>
<dbReference type="Gene3D" id="2.30.40.10">
    <property type="entry name" value="Urease, subunit C, domain 1"/>
    <property type="match status" value="1"/>
</dbReference>